<evidence type="ECO:0000259" key="7">
    <source>
        <dbReference type="PROSITE" id="PS50850"/>
    </source>
</evidence>
<dbReference type="AlphaFoldDB" id="A0A2A6FTT6"/>
<feature type="transmembrane region" description="Helical" evidence="6">
    <location>
        <begin position="460"/>
        <end position="480"/>
    </location>
</feature>
<keyword evidence="4 6" id="KW-1133">Transmembrane helix</keyword>
<dbReference type="InterPro" id="IPR020846">
    <property type="entry name" value="MFS_dom"/>
</dbReference>
<dbReference type="EMBL" id="NAEP01000018">
    <property type="protein sequence ID" value="PDQ36304.1"/>
    <property type="molecule type" value="Genomic_DNA"/>
</dbReference>
<feature type="transmembrane region" description="Helical" evidence="6">
    <location>
        <begin position="431"/>
        <end position="454"/>
    </location>
</feature>
<feature type="transmembrane region" description="Helical" evidence="6">
    <location>
        <begin position="73"/>
        <end position="93"/>
    </location>
</feature>
<feature type="transmembrane region" description="Helical" evidence="6">
    <location>
        <begin position="305"/>
        <end position="330"/>
    </location>
</feature>
<accession>A0A2A6FTT6</accession>
<protein>
    <submittedName>
        <fullName evidence="8">MFS transporter</fullName>
    </submittedName>
</protein>
<dbReference type="Gene3D" id="1.20.1250.20">
    <property type="entry name" value="MFS general substrate transporter like domains"/>
    <property type="match status" value="1"/>
</dbReference>
<name>A0A2A6FTT6_9MICO</name>
<evidence type="ECO:0000313" key="9">
    <source>
        <dbReference type="Proteomes" id="UP000219994"/>
    </source>
</evidence>
<gene>
    <name evidence="8" type="ORF">B5766_01730</name>
</gene>
<dbReference type="Pfam" id="PF11700">
    <property type="entry name" value="ATG22"/>
    <property type="match status" value="1"/>
</dbReference>
<evidence type="ECO:0000313" key="8">
    <source>
        <dbReference type="EMBL" id="PDQ36304.1"/>
    </source>
</evidence>
<feature type="transmembrane region" description="Helical" evidence="6">
    <location>
        <begin position="213"/>
        <end position="231"/>
    </location>
</feature>
<feature type="transmembrane region" description="Helical" evidence="6">
    <location>
        <begin position="336"/>
        <end position="359"/>
    </location>
</feature>
<feature type="transmembrane region" description="Helical" evidence="6">
    <location>
        <begin position="251"/>
        <end position="270"/>
    </location>
</feature>
<dbReference type="PROSITE" id="PS50850">
    <property type="entry name" value="MFS"/>
    <property type="match status" value="1"/>
</dbReference>
<feature type="transmembrane region" description="Helical" evidence="6">
    <location>
        <begin position="113"/>
        <end position="135"/>
    </location>
</feature>
<dbReference type="SUPFAM" id="SSF103473">
    <property type="entry name" value="MFS general substrate transporter"/>
    <property type="match status" value="1"/>
</dbReference>
<comment type="subcellular location">
    <subcellularLocation>
        <location evidence="1">Cell membrane</location>
        <topology evidence="1">Multi-pass membrane protein</topology>
    </subcellularLocation>
</comment>
<feature type="transmembrane region" description="Helical" evidence="6">
    <location>
        <begin position="394"/>
        <end position="410"/>
    </location>
</feature>
<dbReference type="InterPro" id="IPR024671">
    <property type="entry name" value="Atg22-like"/>
</dbReference>
<evidence type="ECO:0000256" key="1">
    <source>
        <dbReference type="ARBA" id="ARBA00004651"/>
    </source>
</evidence>
<evidence type="ECO:0000256" key="2">
    <source>
        <dbReference type="ARBA" id="ARBA00022448"/>
    </source>
</evidence>
<keyword evidence="2" id="KW-0813">Transport</keyword>
<dbReference type="GO" id="GO:0022857">
    <property type="term" value="F:transmembrane transporter activity"/>
    <property type="evidence" value="ECO:0007669"/>
    <property type="project" value="InterPro"/>
</dbReference>
<organism evidence="8 9">
    <name type="scientific">Candidatus Lumbricidiphila eiseniae</name>
    <dbReference type="NCBI Taxonomy" id="1969409"/>
    <lineage>
        <taxon>Bacteria</taxon>
        <taxon>Bacillati</taxon>
        <taxon>Actinomycetota</taxon>
        <taxon>Actinomycetes</taxon>
        <taxon>Micrococcales</taxon>
        <taxon>Microbacteriaceae</taxon>
        <taxon>Candidatus Lumbricidiphila</taxon>
    </lineage>
</organism>
<reference evidence="9" key="1">
    <citation type="submission" date="2017-03" db="EMBL/GenBank/DDBJ databases">
        <authorList>
            <person name="Lund M.B."/>
        </authorList>
    </citation>
    <scope>NUCLEOTIDE SEQUENCE [LARGE SCALE GENOMIC DNA]</scope>
</reference>
<evidence type="ECO:0000256" key="4">
    <source>
        <dbReference type="ARBA" id="ARBA00022989"/>
    </source>
</evidence>
<evidence type="ECO:0000256" key="3">
    <source>
        <dbReference type="ARBA" id="ARBA00022692"/>
    </source>
</evidence>
<feature type="domain" description="Major facilitator superfamily (MFS) profile" evidence="7">
    <location>
        <begin position="305"/>
        <end position="497"/>
    </location>
</feature>
<dbReference type="Proteomes" id="UP000219994">
    <property type="component" value="Unassembled WGS sequence"/>
</dbReference>
<keyword evidence="3 6" id="KW-0812">Transmembrane</keyword>
<evidence type="ECO:0000256" key="6">
    <source>
        <dbReference type="SAM" id="Phobius"/>
    </source>
</evidence>
<comment type="caution">
    <text evidence="8">The sequence shown here is derived from an EMBL/GenBank/DDBJ whole genome shotgun (WGS) entry which is preliminary data.</text>
</comment>
<keyword evidence="5 6" id="KW-0472">Membrane</keyword>
<sequence>MSRFRCDQSWHRRVSASPKNLPCVTHCSSEARTLERMTTANVHGSQSGSLHDTDVPRRVVWSWALWDWATQPFNSVITTFVFSVFITSSLFLPPEIAAKPDTDPGKIAGLADLSAGLGLAVGLAGVLIAVLAPVIGQRADVAGRRKLWLALMTGALALSMALLFFVTTEAQYFWLGAGLIAAGAVFSEIAAVNYNAMLLQVSTPKNIGRISGLGWGIGYLGGIVMLTLVIVAQKSEWFGIPQTDGLNIRLVAVFCAVWSIGFALPLFINVPEAPPALDRHRVSFWQSYVEIGRTVRKIWQESRPLFWFLVASAIYRDGLAGVFTFGAVIASVTFRFSFADVVLFGVAANVVAGITTILTGRLDDRIGPRRVILTALTVICAVAVVLFFVHDGQLVFWIFGLVLSAMVGPAQSASRSLLARITPVGREGEMFGVYATTGRAASFIAPLLWSAFIAWFGAQYWGILGIGLVVAVGLVMMLWVRPARDRTQQVKSTPGGE</sequence>
<evidence type="ECO:0000256" key="5">
    <source>
        <dbReference type="ARBA" id="ARBA00023136"/>
    </source>
</evidence>
<dbReference type="GO" id="GO:0005886">
    <property type="term" value="C:plasma membrane"/>
    <property type="evidence" value="ECO:0007669"/>
    <property type="project" value="UniProtKB-SubCell"/>
</dbReference>
<proteinExistence type="predicted"/>
<dbReference type="PANTHER" id="PTHR23519">
    <property type="entry name" value="AUTOPHAGY-RELATED PROTEIN 22"/>
    <property type="match status" value="1"/>
</dbReference>
<dbReference type="InterPro" id="IPR036259">
    <property type="entry name" value="MFS_trans_sf"/>
</dbReference>
<dbReference type="InterPro" id="IPR050495">
    <property type="entry name" value="ATG22/LtaA_families"/>
</dbReference>
<dbReference type="PANTHER" id="PTHR23519:SF1">
    <property type="entry name" value="AUTOPHAGY-RELATED PROTEIN 22"/>
    <property type="match status" value="1"/>
</dbReference>
<feature type="transmembrane region" description="Helical" evidence="6">
    <location>
        <begin position="371"/>
        <end position="388"/>
    </location>
</feature>
<feature type="transmembrane region" description="Helical" evidence="6">
    <location>
        <begin position="147"/>
        <end position="166"/>
    </location>
</feature>
<feature type="transmembrane region" description="Helical" evidence="6">
    <location>
        <begin position="172"/>
        <end position="192"/>
    </location>
</feature>